<keyword evidence="3" id="KW-0697">Rotamase</keyword>
<dbReference type="Pfam" id="PF07833">
    <property type="entry name" value="Cu_amine_oxidN1"/>
    <property type="match status" value="2"/>
</dbReference>
<dbReference type="GO" id="GO:0006457">
    <property type="term" value="P:protein folding"/>
    <property type="evidence" value="ECO:0007669"/>
    <property type="project" value="InterPro"/>
</dbReference>
<comment type="caution">
    <text evidence="7">The sequence shown here is derived from an EMBL/GenBank/DDBJ whole genome shotgun (WGS) entry which is preliminary data.</text>
</comment>
<reference evidence="7" key="2">
    <citation type="journal article" date="2021" name="PeerJ">
        <title>Extensive microbial diversity within the chicken gut microbiome revealed by metagenomics and culture.</title>
        <authorList>
            <person name="Gilroy R."/>
            <person name="Ravi A."/>
            <person name="Getino M."/>
            <person name="Pursley I."/>
            <person name="Horton D.L."/>
            <person name="Alikhan N.F."/>
            <person name="Baker D."/>
            <person name="Gharbi K."/>
            <person name="Hall N."/>
            <person name="Watson M."/>
            <person name="Adriaenssens E.M."/>
            <person name="Foster-Nyarko E."/>
            <person name="Jarju S."/>
            <person name="Secka A."/>
            <person name="Antonio M."/>
            <person name="Oren A."/>
            <person name="Chaudhuri R.R."/>
            <person name="La Ragione R."/>
            <person name="Hildebrand F."/>
            <person name="Pallen M.J."/>
        </authorList>
    </citation>
    <scope>NUCLEOTIDE SEQUENCE</scope>
    <source>
        <strain evidence="7">CHK181-108</strain>
    </source>
</reference>
<dbReference type="PROSITE" id="PS50072">
    <property type="entry name" value="CSA_PPIASE_2"/>
    <property type="match status" value="1"/>
</dbReference>
<evidence type="ECO:0000256" key="3">
    <source>
        <dbReference type="ARBA" id="ARBA00023110"/>
    </source>
</evidence>
<keyword evidence="4 7" id="KW-0413">Isomerase</keyword>
<evidence type="ECO:0000313" key="8">
    <source>
        <dbReference type="Proteomes" id="UP000824165"/>
    </source>
</evidence>
<dbReference type="InterPro" id="IPR044666">
    <property type="entry name" value="Cyclophilin_A-like"/>
</dbReference>
<gene>
    <name evidence="7" type="ORF">IAA60_01605</name>
</gene>
<feature type="signal peptide" evidence="5">
    <location>
        <begin position="1"/>
        <end position="23"/>
    </location>
</feature>
<dbReference type="CDD" id="cd00317">
    <property type="entry name" value="cyclophilin"/>
    <property type="match status" value="1"/>
</dbReference>
<dbReference type="PANTHER" id="PTHR45625">
    <property type="entry name" value="PEPTIDYL-PROLYL CIS-TRANS ISOMERASE-RELATED"/>
    <property type="match status" value="1"/>
</dbReference>
<comment type="function">
    <text evidence="1">PPIases accelerate the folding of proteins. It catalyzes the cis-trans isomerization of proline imidic peptide bonds in oligopeptides.</text>
</comment>
<dbReference type="InterPro" id="IPR020892">
    <property type="entry name" value="Cyclophilin-type_PPIase_CS"/>
</dbReference>
<evidence type="ECO:0000259" key="6">
    <source>
        <dbReference type="PROSITE" id="PS50072"/>
    </source>
</evidence>
<dbReference type="InterPro" id="IPR036582">
    <property type="entry name" value="Mao_N_sf"/>
</dbReference>
<dbReference type="PANTHER" id="PTHR45625:SF4">
    <property type="entry name" value="PEPTIDYLPROLYL ISOMERASE DOMAIN AND WD REPEAT-CONTAINING PROTEIN 1"/>
    <property type="match status" value="1"/>
</dbReference>
<evidence type="ECO:0000256" key="2">
    <source>
        <dbReference type="ARBA" id="ARBA00013194"/>
    </source>
</evidence>
<proteinExistence type="predicted"/>
<dbReference type="Proteomes" id="UP000824165">
    <property type="component" value="Unassembled WGS sequence"/>
</dbReference>
<feature type="domain" description="PPIase cyclophilin-type" evidence="6">
    <location>
        <begin position="182"/>
        <end position="338"/>
    </location>
</feature>
<reference evidence="7" key="1">
    <citation type="submission" date="2020-10" db="EMBL/GenBank/DDBJ databases">
        <authorList>
            <person name="Gilroy R."/>
        </authorList>
    </citation>
    <scope>NUCLEOTIDE SEQUENCE</scope>
    <source>
        <strain evidence="7">CHK181-108</strain>
    </source>
</reference>
<dbReference type="Gene3D" id="3.30.457.10">
    <property type="entry name" value="Copper amine oxidase-like, N-terminal domain"/>
    <property type="match status" value="1"/>
</dbReference>
<dbReference type="EMBL" id="DVLU01000013">
    <property type="protein sequence ID" value="HIT84579.1"/>
    <property type="molecule type" value="Genomic_DNA"/>
</dbReference>
<keyword evidence="5" id="KW-0732">Signal</keyword>
<feature type="chain" id="PRO_5038909284" description="peptidylprolyl isomerase" evidence="5">
    <location>
        <begin position="24"/>
        <end position="339"/>
    </location>
</feature>
<protein>
    <recommendedName>
        <fullName evidence="2">peptidylprolyl isomerase</fullName>
        <ecNumber evidence="2">5.2.1.8</ecNumber>
    </recommendedName>
</protein>
<name>A0A9D1H3K7_9FIRM</name>
<dbReference type="EC" id="5.2.1.8" evidence="2"/>
<dbReference type="InterPro" id="IPR002130">
    <property type="entry name" value="Cyclophilin-type_PPIase_dom"/>
</dbReference>
<dbReference type="PRINTS" id="PR00153">
    <property type="entry name" value="CSAPPISMRASE"/>
</dbReference>
<accession>A0A9D1H3K7</accession>
<evidence type="ECO:0000256" key="1">
    <source>
        <dbReference type="ARBA" id="ARBA00002388"/>
    </source>
</evidence>
<dbReference type="InterPro" id="IPR029000">
    <property type="entry name" value="Cyclophilin-like_dom_sf"/>
</dbReference>
<dbReference type="SUPFAM" id="SSF50891">
    <property type="entry name" value="Cyclophilin-like"/>
    <property type="match status" value="1"/>
</dbReference>
<dbReference type="GO" id="GO:0003755">
    <property type="term" value="F:peptidyl-prolyl cis-trans isomerase activity"/>
    <property type="evidence" value="ECO:0007669"/>
    <property type="project" value="UniProtKB-KW"/>
</dbReference>
<evidence type="ECO:0000313" key="7">
    <source>
        <dbReference type="EMBL" id="HIT84579.1"/>
    </source>
</evidence>
<dbReference type="SUPFAM" id="SSF55383">
    <property type="entry name" value="Copper amine oxidase, domain N"/>
    <property type="match status" value="1"/>
</dbReference>
<dbReference type="PROSITE" id="PS00170">
    <property type="entry name" value="CSA_PPIASE_1"/>
    <property type="match status" value="1"/>
</dbReference>
<organism evidence="7 8">
    <name type="scientific">Candidatus Ornithomonoglobus intestinigallinarum</name>
    <dbReference type="NCBI Taxonomy" id="2840894"/>
    <lineage>
        <taxon>Bacteria</taxon>
        <taxon>Bacillati</taxon>
        <taxon>Bacillota</taxon>
        <taxon>Clostridia</taxon>
        <taxon>Candidatus Ornithomonoglobus</taxon>
    </lineage>
</organism>
<dbReference type="InterPro" id="IPR012854">
    <property type="entry name" value="Cu_amine_oxidase-like_N"/>
</dbReference>
<evidence type="ECO:0000256" key="5">
    <source>
        <dbReference type="SAM" id="SignalP"/>
    </source>
</evidence>
<dbReference type="AlphaFoldDB" id="A0A9D1H3K7"/>
<sequence length="339" mass="37301">MKIKKLLLAAAAVLMLCAPAALADDITVEVNGVKINSDVPAMVLNDRTVVPVRAISEALNCDIAWDGDTKGVNIYRDNTLYMMWIDKPTAFKLSPASIEDWYDMDMPPVVINDRTLLPLRALGELLGASVSWDQASLTASVTLNADMTEENSGYAEQLMNYEKLMFGMYDAYDAYVRGEARVKNVIITMRDGREIELELYPDIAPESVANFEKLANEGFYDGLIFHRVIDGFMIQGGGFNESGTQQPAETITGEFISNGYPNFIKHERGVVSMARAEDPNSASSQFFIVQEDSPHLNGSYAAFGKVISGMYIIDDIASAQTDASDRPVENIVIESIAVY</sequence>
<dbReference type="Pfam" id="PF00160">
    <property type="entry name" value="Pro_isomerase"/>
    <property type="match status" value="1"/>
</dbReference>
<evidence type="ECO:0000256" key="4">
    <source>
        <dbReference type="ARBA" id="ARBA00023235"/>
    </source>
</evidence>
<dbReference type="Gene3D" id="2.40.100.10">
    <property type="entry name" value="Cyclophilin-like"/>
    <property type="match status" value="1"/>
</dbReference>